<dbReference type="EMBL" id="PPTO01000008">
    <property type="protein sequence ID" value="RDB58407.1"/>
    <property type="molecule type" value="Genomic_DNA"/>
</dbReference>
<organism evidence="2 3">
    <name type="scientific">Slackia isoflavoniconvertens</name>
    <dbReference type="NCBI Taxonomy" id="572010"/>
    <lineage>
        <taxon>Bacteria</taxon>
        <taxon>Bacillati</taxon>
        <taxon>Actinomycetota</taxon>
        <taxon>Coriobacteriia</taxon>
        <taxon>Eggerthellales</taxon>
        <taxon>Eggerthellaceae</taxon>
        <taxon>Slackia</taxon>
    </lineage>
</organism>
<evidence type="ECO:0008006" key="4">
    <source>
        <dbReference type="Google" id="ProtNLM"/>
    </source>
</evidence>
<dbReference type="Gene3D" id="3.10.530.10">
    <property type="entry name" value="CPE0013-like"/>
    <property type="match status" value="1"/>
</dbReference>
<evidence type="ECO:0000256" key="1">
    <source>
        <dbReference type="SAM" id="MobiDB-lite"/>
    </source>
</evidence>
<evidence type="ECO:0000313" key="3">
    <source>
        <dbReference type="Proteomes" id="UP000253975"/>
    </source>
</evidence>
<dbReference type="Pfam" id="PF07892">
    <property type="entry name" value="DUF1667"/>
    <property type="match status" value="1"/>
</dbReference>
<dbReference type="RefSeq" id="WP_114615588.1">
    <property type="nucleotide sequence ID" value="NZ_PPTO01000008.1"/>
</dbReference>
<reference evidence="2 3" key="1">
    <citation type="journal article" date="2018" name="Elife">
        <title>Discovery and characterization of a prevalent human gut bacterial enzyme sufficient for the inactivation of a family of plant toxins.</title>
        <authorList>
            <person name="Koppel N."/>
            <person name="Bisanz J.E."/>
            <person name="Pandelia M.E."/>
            <person name="Turnbaugh P.J."/>
            <person name="Balskus E.P."/>
        </authorList>
    </citation>
    <scope>NUCLEOTIDE SEQUENCE [LARGE SCALE GENOMIC DNA]</scope>
    <source>
        <strain evidence="2 3">OB21 GAM31</strain>
    </source>
</reference>
<dbReference type="InterPro" id="IPR036593">
    <property type="entry name" value="CPE0013-like_sf"/>
</dbReference>
<accession>A0A369LID2</accession>
<proteinExistence type="predicted"/>
<feature type="compositionally biased region" description="Polar residues" evidence="1">
    <location>
        <begin position="16"/>
        <end position="31"/>
    </location>
</feature>
<name>A0A369LID2_9ACTN</name>
<comment type="caution">
    <text evidence="2">The sequence shown here is derived from an EMBL/GenBank/DDBJ whole genome shotgun (WGS) entry which is preliminary data.</text>
</comment>
<dbReference type="SUPFAM" id="SSF160148">
    <property type="entry name" value="CPE0013-like"/>
    <property type="match status" value="1"/>
</dbReference>
<protein>
    <recommendedName>
        <fullName evidence="4">DUF1667 domain-containing protein</fullName>
    </recommendedName>
</protein>
<dbReference type="PANTHER" id="PTHR39450:SF1">
    <property type="entry name" value="DUF1667 DOMAIN-CONTAINING PROTEIN"/>
    <property type="match status" value="1"/>
</dbReference>
<dbReference type="AlphaFoldDB" id="A0A369LID2"/>
<gene>
    <name evidence="2" type="ORF">C1881_05780</name>
</gene>
<evidence type="ECO:0000313" key="2">
    <source>
        <dbReference type="EMBL" id="RDB58407.1"/>
    </source>
</evidence>
<dbReference type="Proteomes" id="UP000253975">
    <property type="component" value="Unassembled WGS sequence"/>
</dbReference>
<feature type="region of interest" description="Disordered" evidence="1">
    <location>
        <begin position="1"/>
        <end position="31"/>
    </location>
</feature>
<dbReference type="InterPro" id="IPR012460">
    <property type="entry name" value="DUF1667"/>
</dbReference>
<sequence length="165" mass="17422">MNSRANGGISAGDGKNVQNNPPRWQGVQSSHAGVSVQTGLPSRSYEETYTCICCPLGCQLTVMLQQGPAGLDVTGVVGYTCRRGKDYARQEATHPVRMVTAAVPVDGRLCPVSAKTAQPIAKNRMLAALEEIRALRVQPPVHEGDILLENVAGTGVALVATKTVQ</sequence>
<dbReference type="PANTHER" id="PTHR39450">
    <property type="entry name" value="MOLYBDOPTERIN OXIDOREDUCTASE, 4FE-4S CLUSTER-BINDING SUBUNIT"/>
    <property type="match status" value="1"/>
</dbReference>